<protein>
    <submittedName>
        <fullName evidence="1">Uncharacterized protein</fullName>
    </submittedName>
</protein>
<reference evidence="1" key="1">
    <citation type="submission" date="2018-02" db="EMBL/GenBank/DDBJ databases">
        <title>Rhizophora mucronata_Transcriptome.</title>
        <authorList>
            <person name="Meera S.P."/>
            <person name="Sreeshan A."/>
            <person name="Augustine A."/>
        </authorList>
    </citation>
    <scope>NUCLEOTIDE SEQUENCE</scope>
    <source>
        <tissue evidence="1">Leaf</tissue>
    </source>
</reference>
<evidence type="ECO:0000313" key="1">
    <source>
        <dbReference type="EMBL" id="MBX69558.1"/>
    </source>
</evidence>
<accession>A0A2P2QRH7</accession>
<dbReference type="AlphaFoldDB" id="A0A2P2QRH7"/>
<sequence length="44" mass="5031">MLIFPFTKLNKILPSKGVGELRMVFQFQTFAASCIQSTILLNKR</sequence>
<organism evidence="1">
    <name type="scientific">Rhizophora mucronata</name>
    <name type="common">Asiatic mangrove</name>
    <dbReference type="NCBI Taxonomy" id="61149"/>
    <lineage>
        <taxon>Eukaryota</taxon>
        <taxon>Viridiplantae</taxon>
        <taxon>Streptophyta</taxon>
        <taxon>Embryophyta</taxon>
        <taxon>Tracheophyta</taxon>
        <taxon>Spermatophyta</taxon>
        <taxon>Magnoliopsida</taxon>
        <taxon>eudicotyledons</taxon>
        <taxon>Gunneridae</taxon>
        <taxon>Pentapetalae</taxon>
        <taxon>rosids</taxon>
        <taxon>fabids</taxon>
        <taxon>Malpighiales</taxon>
        <taxon>Rhizophoraceae</taxon>
        <taxon>Rhizophora</taxon>
    </lineage>
</organism>
<name>A0A2P2QRH7_RHIMU</name>
<dbReference type="EMBL" id="GGEC01089074">
    <property type="protein sequence ID" value="MBX69558.1"/>
    <property type="molecule type" value="Transcribed_RNA"/>
</dbReference>
<proteinExistence type="predicted"/>